<keyword evidence="2 4" id="KW-0474">Menaquinone biosynthesis</keyword>
<comment type="similarity">
    <text evidence="4">Belongs to the MqnA/MqnD family. MqnA subfamily.</text>
</comment>
<evidence type="ECO:0000313" key="6">
    <source>
        <dbReference type="Proteomes" id="UP000239867"/>
    </source>
</evidence>
<dbReference type="InterPro" id="IPR030868">
    <property type="entry name" value="MqnA"/>
</dbReference>
<dbReference type="KEGG" id="deo:CAY53_06270"/>
<protein>
    <recommendedName>
        <fullName evidence="4">Chorismate dehydratase</fullName>
        <ecNumber evidence="4">4.2.1.151</ecNumber>
    </recommendedName>
    <alternativeName>
        <fullName evidence="4">Menaquinone biosynthetic enzyme MqnA</fullName>
    </alternativeName>
</protein>
<comment type="function">
    <text evidence="4">Catalyzes the dehydration of chorismate into 3-[(1-carboxyvinyl)oxy]benzoate, a step in the biosynthesis of menaquinone (MK, vitamin K2).</text>
</comment>
<keyword evidence="6" id="KW-1185">Reference proteome</keyword>
<evidence type="ECO:0000256" key="1">
    <source>
        <dbReference type="ARBA" id="ARBA00004863"/>
    </source>
</evidence>
<dbReference type="UniPathway" id="UPA00079"/>
<accession>A0A2L1GND0</accession>
<dbReference type="SUPFAM" id="SSF53850">
    <property type="entry name" value="Periplasmic binding protein-like II"/>
    <property type="match status" value="1"/>
</dbReference>
<dbReference type="CDD" id="cd13634">
    <property type="entry name" value="PBP2_Sco4506"/>
    <property type="match status" value="1"/>
</dbReference>
<proteinExistence type="inferred from homology"/>
<reference evidence="5" key="2">
    <citation type="journal article" date="2018" name="MBio">
        <title>Insights into the evolution of host association through the isolation and characterization of a novel human periodontal pathobiont, Desulfobulbus oralis.</title>
        <authorList>
            <person name="Cross K.L."/>
            <person name="Chirania P."/>
            <person name="Xiong W."/>
            <person name="Beall C.J."/>
            <person name="Elkins J.G."/>
            <person name="Giannone R.J."/>
            <person name="Griffen A.L."/>
            <person name="Guss A.M."/>
            <person name="Hettich R.L."/>
            <person name="Joshi S.S."/>
            <person name="Mokrzan E.M."/>
            <person name="Martin R.K."/>
            <person name="Zhulin I.B."/>
            <person name="Leys E.J."/>
            <person name="Podar M."/>
        </authorList>
    </citation>
    <scope>NUCLEOTIDE SEQUENCE [LARGE SCALE GENOMIC DNA]</scope>
    <source>
        <strain evidence="5">ORNL</strain>
    </source>
</reference>
<dbReference type="PANTHER" id="PTHR37690:SF1">
    <property type="entry name" value="CHORISMATE DEHYDRATASE"/>
    <property type="match status" value="1"/>
</dbReference>
<reference evidence="5" key="1">
    <citation type="submission" date="2017-05" db="EMBL/GenBank/DDBJ databases">
        <authorList>
            <person name="Song R."/>
            <person name="Chenine A.L."/>
            <person name="Ruprecht R.M."/>
        </authorList>
    </citation>
    <scope>NUCLEOTIDE SEQUENCE</scope>
    <source>
        <strain evidence="5">ORNL</strain>
    </source>
</reference>
<gene>
    <name evidence="4" type="primary">mqnA</name>
    <name evidence="5" type="ORF">CAY53_06270</name>
</gene>
<evidence type="ECO:0000256" key="3">
    <source>
        <dbReference type="ARBA" id="ARBA00023239"/>
    </source>
</evidence>
<organism evidence="5 6">
    <name type="scientific">Desulfobulbus oralis</name>
    <dbReference type="NCBI Taxonomy" id="1986146"/>
    <lineage>
        <taxon>Bacteria</taxon>
        <taxon>Pseudomonadati</taxon>
        <taxon>Thermodesulfobacteriota</taxon>
        <taxon>Desulfobulbia</taxon>
        <taxon>Desulfobulbales</taxon>
        <taxon>Desulfobulbaceae</taxon>
        <taxon>Desulfobulbus</taxon>
    </lineage>
</organism>
<dbReference type="RefSeq" id="WP_104936411.1">
    <property type="nucleotide sequence ID" value="NZ_CP021255.1"/>
</dbReference>
<dbReference type="EC" id="4.2.1.151" evidence="4"/>
<dbReference type="Gene3D" id="3.40.190.10">
    <property type="entry name" value="Periplasmic binding protein-like II"/>
    <property type="match status" value="2"/>
</dbReference>
<evidence type="ECO:0000256" key="2">
    <source>
        <dbReference type="ARBA" id="ARBA00022428"/>
    </source>
</evidence>
<keyword evidence="3 4" id="KW-0456">Lyase</keyword>
<sequence>MTATARIGMVNYINVAPIYEIWKEKRLPAYWQVIEGHPRQLNELLLADRIDMGFVSAFAYALHPERYRIFSGLSISATGPVGSVFLFSRLPPAQLDGRRIILTKQSDTSIRLVQIILEEWYRIRPRYEQGLVYGPDSQAGDAAAVLAIGDDALRISREGSYPVAMDLGEAWMRHTGLPFVFSVWVVREDFVRAQPEEARRIRECLLACRREGRARLPEICRKAAARIPMDCGACAGYLRAIEHDLSPVKIQALEKYFSFLVSRGEVPESAVPVKIFS</sequence>
<dbReference type="OrthoDB" id="9810112at2"/>
<evidence type="ECO:0000313" key="5">
    <source>
        <dbReference type="EMBL" id="AVD71136.1"/>
    </source>
</evidence>
<dbReference type="InterPro" id="IPR003773">
    <property type="entry name" value="Menaquinone_biosynth"/>
</dbReference>
<comment type="catalytic activity">
    <reaction evidence="4">
        <text>chorismate = 3-[(1-carboxyvinyl)-oxy]benzoate + H2O</text>
        <dbReference type="Rhea" id="RHEA:40051"/>
        <dbReference type="ChEBI" id="CHEBI:15377"/>
        <dbReference type="ChEBI" id="CHEBI:29748"/>
        <dbReference type="ChEBI" id="CHEBI:76981"/>
        <dbReference type="EC" id="4.2.1.151"/>
    </reaction>
</comment>
<dbReference type="EMBL" id="CP021255">
    <property type="protein sequence ID" value="AVD71136.1"/>
    <property type="molecule type" value="Genomic_DNA"/>
</dbReference>
<dbReference type="AlphaFoldDB" id="A0A2L1GND0"/>
<dbReference type="Proteomes" id="UP000239867">
    <property type="component" value="Chromosome"/>
</dbReference>
<dbReference type="GO" id="GO:0016836">
    <property type="term" value="F:hydro-lyase activity"/>
    <property type="evidence" value="ECO:0007669"/>
    <property type="project" value="UniProtKB-UniRule"/>
</dbReference>
<evidence type="ECO:0000256" key="4">
    <source>
        <dbReference type="HAMAP-Rule" id="MF_00995"/>
    </source>
</evidence>
<comment type="pathway">
    <text evidence="1 4">Quinol/quinone metabolism; menaquinone biosynthesis.</text>
</comment>
<name>A0A2L1GND0_9BACT</name>
<dbReference type="Pfam" id="PF02621">
    <property type="entry name" value="VitK2_biosynth"/>
    <property type="match status" value="1"/>
</dbReference>
<dbReference type="PANTHER" id="PTHR37690">
    <property type="entry name" value="CHORISMATE DEHYDRATASE"/>
    <property type="match status" value="1"/>
</dbReference>
<dbReference type="GO" id="GO:0009234">
    <property type="term" value="P:menaquinone biosynthetic process"/>
    <property type="evidence" value="ECO:0007669"/>
    <property type="project" value="UniProtKB-UniRule"/>
</dbReference>
<dbReference type="HAMAP" id="MF_00995">
    <property type="entry name" value="MqnA"/>
    <property type="match status" value="1"/>
</dbReference>